<keyword evidence="2" id="KW-0812">Transmembrane</keyword>
<evidence type="ECO:0000313" key="4">
    <source>
        <dbReference type="Proteomes" id="UP000007954"/>
    </source>
</evidence>
<evidence type="ECO:0000256" key="2">
    <source>
        <dbReference type="SAM" id="Phobius"/>
    </source>
</evidence>
<evidence type="ECO:0000313" key="3">
    <source>
        <dbReference type="EMBL" id="CCC39375.1"/>
    </source>
</evidence>
<keyword evidence="2" id="KW-0472">Membrane</keyword>
<dbReference type="Proteomes" id="UP000007954">
    <property type="component" value="Chromosome"/>
</dbReference>
<evidence type="ECO:0000256" key="1">
    <source>
        <dbReference type="SAM" id="MobiDB-lite"/>
    </source>
</evidence>
<accession>G0LHY7</accession>
<feature type="transmembrane region" description="Helical" evidence="2">
    <location>
        <begin position="32"/>
        <end position="50"/>
    </location>
</feature>
<reference evidence="3 4" key="1">
    <citation type="journal article" date="2011" name="PLoS ONE">
        <title>Haloquadratum walsbyi: limited diversity in a global pond.</title>
        <authorList>
            <person name="Dyall-Smith M."/>
            <person name="Pfeiffer F."/>
            <person name="Klee K."/>
            <person name="Palm P."/>
            <person name="Gross K."/>
            <person name="Schuster S.C."/>
            <person name="Rampp M."/>
            <person name="Oesterhelt D."/>
        </authorList>
    </citation>
    <scope>NUCLEOTIDE SEQUENCE [LARGE SCALE GENOMIC DNA]</scope>
    <source>
        <strain evidence="4">DSM 16854 / JCM 12705 / C23</strain>
    </source>
</reference>
<dbReference type="InterPro" id="IPR055955">
    <property type="entry name" value="DUF7533"/>
</dbReference>
<sequence length="98" mass="10106">MSLGILDMIGIAGTLIFALPVGIFGVEQLATGQFGLGSALIGIAALMIILPQRLITPKEIPVAMSKRLIGIVGTSTEEQSADGTDTTDEPDSAVSKNH</sequence>
<dbReference type="KEGG" id="hwc:Hqrw_1423"/>
<proteinExistence type="predicted"/>
<protein>
    <submittedName>
        <fullName evidence="3">Uncharacterized protein</fullName>
    </submittedName>
</protein>
<organism evidence="3 4">
    <name type="scientific">Haloquadratum walsbyi (strain DSM 16854 / JCM 12705 / C23)</name>
    <dbReference type="NCBI Taxonomy" id="768065"/>
    <lineage>
        <taxon>Archaea</taxon>
        <taxon>Methanobacteriati</taxon>
        <taxon>Methanobacteriota</taxon>
        <taxon>Stenosarchaea group</taxon>
        <taxon>Halobacteria</taxon>
        <taxon>Halobacteriales</taxon>
        <taxon>Haloferacaceae</taxon>
        <taxon>Haloquadratum</taxon>
    </lineage>
</organism>
<dbReference type="Pfam" id="PF24377">
    <property type="entry name" value="DUF7533"/>
    <property type="match status" value="1"/>
</dbReference>
<feature type="compositionally biased region" description="Polar residues" evidence="1">
    <location>
        <begin position="75"/>
        <end position="84"/>
    </location>
</feature>
<name>G0LHY7_HALWC</name>
<dbReference type="OrthoDB" id="157531at2157"/>
<dbReference type="HOGENOM" id="CLU_170067_1_0_2"/>
<gene>
    <name evidence="3" type="ordered locus">Hqrw_1423</name>
</gene>
<dbReference type="EMBL" id="FR746099">
    <property type="protein sequence ID" value="CCC39375.1"/>
    <property type="molecule type" value="Genomic_DNA"/>
</dbReference>
<feature type="transmembrane region" description="Helical" evidence="2">
    <location>
        <begin position="5"/>
        <end position="26"/>
    </location>
</feature>
<feature type="region of interest" description="Disordered" evidence="1">
    <location>
        <begin position="75"/>
        <end position="98"/>
    </location>
</feature>
<dbReference type="AlphaFoldDB" id="G0LHY7"/>
<keyword evidence="2" id="KW-1133">Transmembrane helix</keyword>